<dbReference type="SUPFAM" id="SSF54909">
    <property type="entry name" value="Dimeric alpha+beta barrel"/>
    <property type="match status" value="1"/>
</dbReference>
<evidence type="ECO:0000313" key="2">
    <source>
        <dbReference type="EMBL" id="KUG16229.1"/>
    </source>
</evidence>
<dbReference type="SMART" id="SM00886">
    <property type="entry name" value="Dabb"/>
    <property type="match status" value="1"/>
</dbReference>
<protein>
    <submittedName>
        <fullName evidence="2">Stress responsive alpha-beta barrel domain protein dabb</fullName>
    </submittedName>
</protein>
<comment type="caution">
    <text evidence="2">The sequence shown here is derived from an EMBL/GenBank/DDBJ whole genome shotgun (WGS) entry which is preliminary data.</text>
</comment>
<proteinExistence type="predicted"/>
<accession>A0A0W8F5X3</accession>
<dbReference type="InterPro" id="IPR011008">
    <property type="entry name" value="Dimeric_a/b-barrel"/>
</dbReference>
<dbReference type="InterPro" id="IPR013097">
    <property type="entry name" value="Dabb"/>
</dbReference>
<dbReference type="PROSITE" id="PS51502">
    <property type="entry name" value="S_R_A_B_BARREL"/>
    <property type="match status" value="1"/>
</dbReference>
<organism evidence="2">
    <name type="scientific">hydrocarbon metagenome</name>
    <dbReference type="NCBI Taxonomy" id="938273"/>
    <lineage>
        <taxon>unclassified sequences</taxon>
        <taxon>metagenomes</taxon>
        <taxon>ecological metagenomes</taxon>
    </lineage>
</organism>
<dbReference type="PANTHER" id="PTHR37832:SF1">
    <property type="entry name" value="STRESS-RESPONSE A_B BARREL DOMAIN-CONTAINING PROTEIN"/>
    <property type="match status" value="1"/>
</dbReference>
<sequence>MIKHIVMFKFKDISSGRNKEENIQLVKESLQSLPPKIKEIRSFELGVNIIPASNAYDLVLLSEFTSIEELVRYQKHPEHLKVAEVVGQVCQSRIVVDYNL</sequence>
<dbReference type="Gene3D" id="3.30.70.100">
    <property type="match status" value="1"/>
</dbReference>
<dbReference type="AlphaFoldDB" id="A0A0W8F5X3"/>
<dbReference type="Pfam" id="PF07876">
    <property type="entry name" value="Dabb"/>
    <property type="match status" value="1"/>
</dbReference>
<name>A0A0W8F5X3_9ZZZZ</name>
<gene>
    <name evidence="2" type="ORF">ASZ90_014105</name>
</gene>
<reference evidence="2" key="1">
    <citation type="journal article" date="2015" name="Proc. Natl. Acad. Sci. U.S.A.">
        <title>Networks of energetic and metabolic interactions define dynamics in microbial communities.</title>
        <authorList>
            <person name="Embree M."/>
            <person name="Liu J.K."/>
            <person name="Al-Bassam M.M."/>
            <person name="Zengler K."/>
        </authorList>
    </citation>
    <scope>NUCLEOTIDE SEQUENCE</scope>
</reference>
<dbReference type="PANTHER" id="PTHR37832">
    <property type="entry name" value="BLL2683 PROTEIN"/>
    <property type="match status" value="1"/>
</dbReference>
<evidence type="ECO:0000259" key="1">
    <source>
        <dbReference type="PROSITE" id="PS51502"/>
    </source>
</evidence>
<feature type="domain" description="Stress-response A/B barrel" evidence="1">
    <location>
        <begin position="2"/>
        <end position="98"/>
    </location>
</feature>
<dbReference type="EMBL" id="LNQE01001507">
    <property type="protein sequence ID" value="KUG16229.1"/>
    <property type="molecule type" value="Genomic_DNA"/>
</dbReference>